<organism evidence="10 11">
    <name type="scientific">Lucilia cuprina</name>
    <name type="common">Green bottle fly</name>
    <name type="synonym">Australian sheep blowfly</name>
    <dbReference type="NCBI Taxonomy" id="7375"/>
    <lineage>
        <taxon>Eukaryota</taxon>
        <taxon>Metazoa</taxon>
        <taxon>Ecdysozoa</taxon>
        <taxon>Arthropoda</taxon>
        <taxon>Hexapoda</taxon>
        <taxon>Insecta</taxon>
        <taxon>Pterygota</taxon>
        <taxon>Neoptera</taxon>
        <taxon>Endopterygota</taxon>
        <taxon>Diptera</taxon>
        <taxon>Brachycera</taxon>
        <taxon>Muscomorpha</taxon>
        <taxon>Oestroidea</taxon>
        <taxon>Calliphoridae</taxon>
        <taxon>Luciliinae</taxon>
        <taxon>Lucilia</taxon>
    </lineage>
</organism>
<dbReference type="Proteomes" id="UP000037069">
    <property type="component" value="Unassembled WGS sequence"/>
</dbReference>
<dbReference type="PANTHER" id="PTHR13182:SF8">
    <property type="entry name" value="CYTOPLASMIC 60S SUBUNIT BIOGENESIS FACTOR ZNF622"/>
    <property type="match status" value="1"/>
</dbReference>
<evidence type="ECO:0000256" key="7">
    <source>
        <dbReference type="ARBA" id="ARBA00022833"/>
    </source>
</evidence>
<dbReference type="InterPro" id="IPR036236">
    <property type="entry name" value="Znf_C2H2_sf"/>
</dbReference>
<dbReference type="Pfam" id="PF12171">
    <property type="entry name" value="zf-C2H2_jaz"/>
    <property type="match status" value="1"/>
</dbReference>
<dbReference type="SMART" id="SM00355">
    <property type="entry name" value="ZnF_C2H2"/>
    <property type="match status" value="4"/>
</dbReference>
<keyword evidence="6" id="KW-0863">Zinc-finger</keyword>
<dbReference type="InterPro" id="IPR003604">
    <property type="entry name" value="Matrin/U1-like-C_Znf_C2H2"/>
</dbReference>
<reference evidence="10 11" key="1">
    <citation type="journal article" date="2015" name="Nat. Commun.">
        <title>Lucilia cuprina genome unlocks parasitic fly biology to underpin future interventions.</title>
        <authorList>
            <person name="Anstead C.A."/>
            <person name="Korhonen P.K."/>
            <person name="Young N.D."/>
            <person name="Hall R.S."/>
            <person name="Jex A.R."/>
            <person name="Murali S.C."/>
            <person name="Hughes D.S."/>
            <person name="Lee S.F."/>
            <person name="Perry T."/>
            <person name="Stroehlein A.J."/>
            <person name="Ansell B.R."/>
            <person name="Breugelmans B."/>
            <person name="Hofmann A."/>
            <person name="Qu J."/>
            <person name="Dugan S."/>
            <person name="Lee S.L."/>
            <person name="Chao H."/>
            <person name="Dinh H."/>
            <person name="Han Y."/>
            <person name="Doddapaneni H.V."/>
            <person name="Worley K.C."/>
            <person name="Muzny D.M."/>
            <person name="Ioannidis P."/>
            <person name="Waterhouse R.M."/>
            <person name="Zdobnov E.M."/>
            <person name="James P.J."/>
            <person name="Bagnall N.H."/>
            <person name="Kotze A.C."/>
            <person name="Gibbs R.A."/>
            <person name="Richards S."/>
            <person name="Batterham P."/>
            <person name="Gasser R.B."/>
        </authorList>
    </citation>
    <scope>NUCLEOTIDE SEQUENCE [LARGE SCALE GENOMIC DNA]</scope>
    <source>
        <strain evidence="10 11">LS</strain>
        <tissue evidence="10">Full body</tissue>
    </source>
</reference>
<evidence type="ECO:0000256" key="5">
    <source>
        <dbReference type="ARBA" id="ARBA00022737"/>
    </source>
</evidence>
<comment type="subcellular location">
    <subcellularLocation>
        <location evidence="1">Cytoplasm</location>
    </subcellularLocation>
</comment>
<dbReference type="SMART" id="SM00451">
    <property type="entry name" value="ZnF_U1"/>
    <property type="match status" value="2"/>
</dbReference>
<keyword evidence="2" id="KW-0963">Cytoplasm</keyword>
<evidence type="ECO:0000256" key="6">
    <source>
        <dbReference type="ARBA" id="ARBA00022771"/>
    </source>
</evidence>
<dbReference type="SUPFAM" id="SSF57667">
    <property type="entry name" value="beta-beta-alpha zinc fingers"/>
    <property type="match status" value="2"/>
</dbReference>
<proteinExistence type="inferred from homology"/>
<feature type="domain" description="C2H2-type" evidence="9">
    <location>
        <begin position="6"/>
        <end position="28"/>
    </location>
</feature>
<evidence type="ECO:0000256" key="1">
    <source>
        <dbReference type="ARBA" id="ARBA00004496"/>
    </source>
</evidence>
<dbReference type="EMBL" id="JRES01001596">
    <property type="protein sequence ID" value="KNC21625.1"/>
    <property type="molecule type" value="Genomic_DNA"/>
</dbReference>
<feature type="domain" description="C2H2-type" evidence="9">
    <location>
        <begin position="71"/>
        <end position="93"/>
    </location>
</feature>
<dbReference type="GO" id="GO:0030687">
    <property type="term" value="C:preribosome, large subunit precursor"/>
    <property type="evidence" value="ECO:0007669"/>
    <property type="project" value="TreeGrafter"/>
</dbReference>
<keyword evidence="7" id="KW-0862">Zinc</keyword>
<dbReference type="InterPro" id="IPR022755">
    <property type="entry name" value="Znf_C2H2_jaz"/>
</dbReference>
<evidence type="ECO:0000256" key="4">
    <source>
        <dbReference type="ARBA" id="ARBA00022723"/>
    </source>
</evidence>
<dbReference type="InterPro" id="IPR040025">
    <property type="entry name" value="Znf622/Rei1/Reh1"/>
</dbReference>
<dbReference type="PROSITE" id="PS00028">
    <property type="entry name" value="ZINC_FINGER_C2H2_1"/>
    <property type="match status" value="2"/>
</dbReference>
<dbReference type="PANTHER" id="PTHR13182">
    <property type="entry name" value="ZINC FINGER PROTEIN 622"/>
    <property type="match status" value="1"/>
</dbReference>
<evidence type="ECO:0000313" key="10">
    <source>
        <dbReference type="EMBL" id="KNC21625.1"/>
    </source>
</evidence>
<dbReference type="GO" id="GO:0042273">
    <property type="term" value="P:ribosomal large subunit biogenesis"/>
    <property type="evidence" value="ECO:0007669"/>
    <property type="project" value="TreeGrafter"/>
</dbReference>
<dbReference type="Gene3D" id="3.30.160.60">
    <property type="entry name" value="Classic Zinc Finger"/>
    <property type="match status" value="1"/>
</dbReference>
<dbReference type="OrthoDB" id="19329at2759"/>
<keyword evidence="3" id="KW-0690">Ribosome biogenesis</keyword>
<protein>
    <recommendedName>
        <fullName evidence="9">C2H2-type domain-containing protein</fullName>
    </recommendedName>
</protein>
<evidence type="ECO:0000256" key="3">
    <source>
        <dbReference type="ARBA" id="ARBA00022517"/>
    </source>
</evidence>
<evidence type="ECO:0000259" key="9">
    <source>
        <dbReference type="PROSITE" id="PS00028"/>
    </source>
</evidence>
<keyword evidence="5" id="KW-0677">Repeat</keyword>
<dbReference type="GO" id="GO:0005737">
    <property type="term" value="C:cytoplasm"/>
    <property type="evidence" value="ECO:0007669"/>
    <property type="project" value="UniProtKB-SubCell"/>
</dbReference>
<evidence type="ECO:0000256" key="8">
    <source>
        <dbReference type="ARBA" id="ARBA00034126"/>
    </source>
</evidence>
<dbReference type="AlphaFoldDB" id="A0A0L0BNE8"/>
<keyword evidence="4" id="KW-0479">Metal-binding</keyword>
<dbReference type="InterPro" id="IPR041661">
    <property type="entry name" value="ZN622/Rei1/Reh1_Znf-C2H2"/>
</dbReference>
<accession>A0A0L0BNE8</accession>
<dbReference type="Pfam" id="PF12756">
    <property type="entry name" value="zf-C2H2_2"/>
    <property type="match status" value="1"/>
</dbReference>
<evidence type="ECO:0000256" key="2">
    <source>
        <dbReference type="ARBA" id="ARBA00022490"/>
    </source>
</evidence>
<dbReference type="OMA" id="WTQTQQQ"/>
<sequence length="400" mass="46114">MSNFTCINCSVKFASADIQREHYKTDWHRYNLKRRVAELPPVTAEEFQSRVIQMRNAEATANEEKQMSLYCNACRKQFGNQKAHDNHLNSKKHKDNLAKFERENQGAEVEITTKSVIQPRPHPAIAAAAQGKGKFALQQVAQAEEMEADDDDDDYEDVEEEVVDSDELDDELAENPLTDKDCLFCVHKAEDIMDNLKHMSETHSFFIPDLEYCTDLEGLLNYLGEKVAVYFICLLCNDRGKTFYTLDAVRKHMLDKGHCQMLHEGLALAEYADYYDYSSSYPDHQEGMDVDEEVVPDLLDGDEYQLVLPSGAVIGHRSLLRYYKQRLNPNRAVVPKKSDRKLHHLLSTYRSLGWTTSDQNAAARKARDIHVMKRVQAKWQMKLGCRANKLQHHYRAQVMF</sequence>
<dbReference type="GO" id="GO:0008270">
    <property type="term" value="F:zinc ion binding"/>
    <property type="evidence" value="ECO:0007669"/>
    <property type="project" value="UniProtKB-KW"/>
</dbReference>
<keyword evidence="11" id="KW-1185">Reference proteome</keyword>
<dbReference type="GO" id="GO:0003676">
    <property type="term" value="F:nucleic acid binding"/>
    <property type="evidence" value="ECO:0007669"/>
    <property type="project" value="InterPro"/>
</dbReference>
<comment type="caution">
    <text evidence="10">The sequence shown here is derived from an EMBL/GenBank/DDBJ whole genome shotgun (WGS) entry which is preliminary data.</text>
</comment>
<gene>
    <name evidence="10" type="ORF">FF38_08005</name>
</gene>
<comment type="similarity">
    <text evidence="8">Belongs to the REI1 family.</text>
</comment>
<dbReference type="STRING" id="7375.A0A0L0BNE8"/>
<name>A0A0L0BNE8_LUCCU</name>
<evidence type="ECO:0000313" key="11">
    <source>
        <dbReference type="Proteomes" id="UP000037069"/>
    </source>
</evidence>
<dbReference type="InterPro" id="IPR013087">
    <property type="entry name" value="Znf_C2H2_type"/>
</dbReference>